<sequence>MRPAPPAGRRSSKHVSNWTWVAASRRGTAHAQAGERRQDAWRVLTAPPGFLIAVACDGAGSAALGGYGAAITARVMTSRAKDWISKAGVMPSPAMIELWVAEVRLMIIVAADRLGCSPGSFATTLVLAISDGTSSITAHIGDGTIIARAIDDAALIELSWPDNGEYASTTYFITDTNPRLRIGVTGELHIDRLALLTDGLERLALDFASRTAHPPCFDGLFRTMAAGVIIGHDQPLSRKLAAFLDLGRRERPHRRRQDPDPRGIWIKAG</sequence>
<dbReference type="OrthoDB" id="9805674at2"/>
<dbReference type="SUPFAM" id="SSF81606">
    <property type="entry name" value="PP2C-like"/>
    <property type="match status" value="1"/>
</dbReference>
<name>A0A5B8LH46_9SPHN</name>
<evidence type="ECO:0000313" key="2">
    <source>
        <dbReference type="EMBL" id="QDZ06932.1"/>
    </source>
</evidence>
<dbReference type="EMBL" id="CP042306">
    <property type="protein sequence ID" value="QDZ06932.1"/>
    <property type="molecule type" value="Genomic_DNA"/>
</dbReference>
<feature type="domain" description="PPM-type phosphatase" evidence="1">
    <location>
        <begin position="26"/>
        <end position="244"/>
    </location>
</feature>
<dbReference type="InterPro" id="IPR001932">
    <property type="entry name" value="PPM-type_phosphatase-like_dom"/>
</dbReference>
<reference evidence="2 3" key="1">
    <citation type="submission" date="2019-07" db="EMBL/GenBank/DDBJ databases">
        <title>Full genome sequence of Sphingomonas sp. 4R-6-7(HKS19).</title>
        <authorList>
            <person name="Im W.-T."/>
        </authorList>
    </citation>
    <scope>NUCLEOTIDE SEQUENCE [LARGE SCALE GENOMIC DNA]</scope>
    <source>
        <strain evidence="2 3">HKS19</strain>
    </source>
</reference>
<dbReference type="InterPro" id="IPR036457">
    <property type="entry name" value="PPM-type-like_dom_sf"/>
</dbReference>
<dbReference type="Gene3D" id="3.60.40.10">
    <property type="entry name" value="PPM-type phosphatase domain"/>
    <property type="match status" value="1"/>
</dbReference>
<dbReference type="Proteomes" id="UP000315673">
    <property type="component" value="Chromosome"/>
</dbReference>
<evidence type="ECO:0000313" key="3">
    <source>
        <dbReference type="Proteomes" id="UP000315673"/>
    </source>
</evidence>
<protein>
    <submittedName>
        <fullName evidence="2">Protein phosphatase 2C domain-containing protein</fullName>
    </submittedName>
</protein>
<accession>A0A5B8LH46</accession>
<dbReference type="AlphaFoldDB" id="A0A5B8LH46"/>
<dbReference type="Pfam" id="PF13672">
    <property type="entry name" value="PP2C_2"/>
    <property type="match status" value="1"/>
</dbReference>
<keyword evidence="3" id="KW-1185">Reference proteome</keyword>
<gene>
    <name evidence="2" type="ORF">FPZ24_05080</name>
</gene>
<evidence type="ECO:0000259" key="1">
    <source>
        <dbReference type="Pfam" id="PF13672"/>
    </source>
</evidence>
<organism evidence="2 3">
    <name type="scientific">Sphingomonas panacisoli</name>
    <dbReference type="NCBI Taxonomy" id="1813879"/>
    <lineage>
        <taxon>Bacteria</taxon>
        <taxon>Pseudomonadati</taxon>
        <taxon>Pseudomonadota</taxon>
        <taxon>Alphaproteobacteria</taxon>
        <taxon>Sphingomonadales</taxon>
        <taxon>Sphingomonadaceae</taxon>
        <taxon>Sphingomonas</taxon>
    </lineage>
</organism>
<proteinExistence type="predicted"/>
<dbReference type="KEGG" id="spai:FPZ24_05080"/>